<reference evidence="4" key="1">
    <citation type="submission" date="2017-09" db="EMBL/GenBank/DDBJ databases">
        <title>Depth-based differentiation of microbial function through sediment-hosted aquifers and enrichment of novel symbionts in the deep terrestrial subsurface.</title>
        <authorList>
            <person name="Probst A.J."/>
            <person name="Ladd B."/>
            <person name="Jarett J.K."/>
            <person name="Geller-Mcgrath D.E."/>
            <person name="Sieber C.M.K."/>
            <person name="Emerson J.B."/>
            <person name="Anantharaman K."/>
            <person name="Thomas B.C."/>
            <person name="Malmstrom R."/>
            <person name="Stieglmeier M."/>
            <person name="Klingl A."/>
            <person name="Woyke T."/>
            <person name="Ryan C.M."/>
            <person name="Banfield J.F."/>
        </authorList>
    </citation>
    <scope>NUCLEOTIDE SEQUENCE [LARGE SCALE GENOMIC DNA]</scope>
</reference>
<organism evidence="3 4">
    <name type="scientific">candidate division WWE3 bacterium CG_4_9_14_0_2_um_filter_48_10</name>
    <dbReference type="NCBI Taxonomy" id="1975078"/>
    <lineage>
        <taxon>Bacteria</taxon>
        <taxon>Katanobacteria</taxon>
    </lineage>
</organism>
<evidence type="ECO:0000256" key="2">
    <source>
        <dbReference type="SAM" id="SignalP"/>
    </source>
</evidence>
<evidence type="ECO:0000313" key="4">
    <source>
        <dbReference type="Proteomes" id="UP000228781"/>
    </source>
</evidence>
<proteinExistence type="predicted"/>
<gene>
    <name evidence="3" type="ORF">CO059_00885</name>
</gene>
<dbReference type="Pfam" id="PF18895">
    <property type="entry name" value="T4SS_pilin"/>
    <property type="match status" value="1"/>
</dbReference>
<feature type="transmembrane region" description="Helical" evidence="1">
    <location>
        <begin position="83"/>
        <end position="108"/>
    </location>
</feature>
<keyword evidence="2" id="KW-0732">Signal</keyword>
<dbReference type="EMBL" id="PFSK01000013">
    <property type="protein sequence ID" value="PJC23014.1"/>
    <property type="molecule type" value="Genomic_DNA"/>
</dbReference>
<feature type="signal peptide" evidence="2">
    <location>
        <begin position="1"/>
        <end position="24"/>
    </location>
</feature>
<name>A0A2M8EJV9_UNCKA</name>
<accession>A0A2M8EJV9</accession>
<dbReference type="AlphaFoldDB" id="A0A2M8EJV9"/>
<keyword evidence="1" id="KW-1133">Transmembrane helix</keyword>
<dbReference type="InterPro" id="IPR043993">
    <property type="entry name" value="T4SS_pilin"/>
</dbReference>
<evidence type="ECO:0000313" key="3">
    <source>
        <dbReference type="EMBL" id="PJC23014.1"/>
    </source>
</evidence>
<feature type="transmembrane region" description="Helical" evidence="1">
    <location>
        <begin position="40"/>
        <end position="62"/>
    </location>
</feature>
<evidence type="ECO:0000256" key="1">
    <source>
        <dbReference type="SAM" id="Phobius"/>
    </source>
</evidence>
<feature type="chain" id="PRO_5014895942" evidence="2">
    <location>
        <begin position="25"/>
        <end position="112"/>
    </location>
</feature>
<keyword evidence="1" id="KW-0472">Membrane</keyword>
<sequence length="112" mass="11331">MVKKLTSVAAAVSALALSATPAFAYTNPITCSDVPCLITAVLAFILTIAGGIALLFLAMGGIQYMASGGDKMAVESARGRITSAVTGLVIVFGAWLVIKIVCTMIGAACEGF</sequence>
<dbReference type="Proteomes" id="UP000228781">
    <property type="component" value="Unassembled WGS sequence"/>
</dbReference>
<comment type="caution">
    <text evidence="3">The sequence shown here is derived from an EMBL/GenBank/DDBJ whole genome shotgun (WGS) entry which is preliminary data.</text>
</comment>
<protein>
    <submittedName>
        <fullName evidence="3">Uncharacterized protein</fullName>
    </submittedName>
</protein>
<keyword evidence="1" id="KW-0812">Transmembrane</keyword>